<proteinExistence type="predicted"/>
<keyword evidence="3" id="KW-1185">Reference proteome</keyword>
<gene>
    <name evidence="2" type="ORF">L484_022799</name>
</gene>
<feature type="region of interest" description="Disordered" evidence="1">
    <location>
        <begin position="108"/>
        <end position="133"/>
    </location>
</feature>
<protein>
    <submittedName>
        <fullName evidence="2">Uncharacterized protein</fullName>
    </submittedName>
</protein>
<reference evidence="3" key="1">
    <citation type="submission" date="2013-01" db="EMBL/GenBank/DDBJ databases">
        <title>Draft Genome Sequence of a Mulberry Tree, Morus notabilis C.K. Schneid.</title>
        <authorList>
            <person name="He N."/>
            <person name="Zhao S."/>
        </authorList>
    </citation>
    <scope>NUCLEOTIDE SEQUENCE</scope>
</reference>
<dbReference type="eggNOG" id="ENOG502QR7S">
    <property type="taxonomic scope" value="Eukaryota"/>
</dbReference>
<evidence type="ECO:0000313" key="2">
    <source>
        <dbReference type="EMBL" id="EXC26228.1"/>
    </source>
</evidence>
<dbReference type="PANTHER" id="PTHR35761:SF1">
    <property type="entry name" value="PROTEIN SENSITIVE TO UV 2"/>
    <property type="match status" value="1"/>
</dbReference>
<evidence type="ECO:0000313" key="3">
    <source>
        <dbReference type="Proteomes" id="UP000030645"/>
    </source>
</evidence>
<dbReference type="GO" id="GO:0006974">
    <property type="term" value="P:DNA damage response"/>
    <property type="evidence" value="ECO:0007669"/>
    <property type="project" value="InterPro"/>
</dbReference>
<dbReference type="STRING" id="981085.W9SFQ1"/>
<dbReference type="EMBL" id="KE346101">
    <property type="protein sequence ID" value="EXC26228.1"/>
    <property type="molecule type" value="Genomic_DNA"/>
</dbReference>
<dbReference type="Proteomes" id="UP000030645">
    <property type="component" value="Unassembled WGS sequence"/>
</dbReference>
<feature type="compositionally biased region" description="Pro residues" evidence="1">
    <location>
        <begin position="49"/>
        <end position="69"/>
    </location>
</feature>
<dbReference type="InterPro" id="IPR044952">
    <property type="entry name" value="SUV2"/>
</dbReference>
<feature type="region of interest" description="Disordered" evidence="1">
    <location>
        <begin position="24"/>
        <end position="92"/>
    </location>
</feature>
<evidence type="ECO:0000256" key="1">
    <source>
        <dbReference type="SAM" id="MobiDB-lite"/>
    </source>
</evidence>
<dbReference type="PANTHER" id="PTHR35761">
    <property type="entry name" value="ATR INTERACTING PROTEIN"/>
    <property type="match status" value="1"/>
</dbReference>
<sequence>MNEEEEEWDPDFLDQLIHVEELALSSSSSTAFPNPNPNPNPPSHSDSLLPPPPTNHQHHQPPPLPPVTYSPPRELSKRPPPSFTPASSAALDHKDLEIQRLQKQECSELRKERNKKDGQLNNTSSTNEEKDTGLCYPKCTNSDREYEALGVGHPGISRQSPNVVSSTTSSCRAIRVQADVAGVCAEVFLNDDLPTHQDLSKKLLDIWGLPKIPTLGRNLISNLLVACQTDLHVLFGFMDMNFSVKLRMDSLVCESSASVSQYHLQSCHTLEATKVSHFYSVLTKINTGMAQLEALLKPLLDLCSVENISSYTAYISAAPVEFRKKIWRKLMLHDAVLLTFLLCNLLRENIMIEGLCSGNGVLNPCGSGASTGMDTFSVSKHRTSFTGCVPFSTKLLDAETSIEKEPWYPGFAISVSRIDWLSLFELVLQIAMRKTEEIVWQCPGVWKYLSIAQKGSWLASAETLDSAALSSIKLYLHSLVLAVLISYWWPTCPKLLFTFCSGCMEGGSAGFMNDTTEETSAFHKFTLTLQSLADCISCAGNGIEELKLRRNAIVLLAFLASSGESGFDILVSHKLPKDANFLMLILQVLVSEMDIEATAIANSPEVFKERTLLMREALILLNRLVSNPAYSATALQLLTKSRDMASLAIDIANRLSRKDQTNDQFDGMVKLIRKSEIVDLARVFKKRVFTYMGDYMS</sequence>
<dbReference type="AlphaFoldDB" id="W9SFQ1"/>
<name>W9SFQ1_9ROSA</name>
<organism evidence="2 3">
    <name type="scientific">Morus notabilis</name>
    <dbReference type="NCBI Taxonomy" id="981085"/>
    <lineage>
        <taxon>Eukaryota</taxon>
        <taxon>Viridiplantae</taxon>
        <taxon>Streptophyta</taxon>
        <taxon>Embryophyta</taxon>
        <taxon>Tracheophyta</taxon>
        <taxon>Spermatophyta</taxon>
        <taxon>Magnoliopsida</taxon>
        <taxon>eudicotyledons</taxon>
        <taxon>Gunneridae</taxon>
        <taxon>Pentapetalae</taxon>
        <taxon>rosids</taxon>
        <taxon>fabids</taxon>
        <taxon>Rosales</taxon>
        <taxon>Moraceae</taxon>
        <taxon>Moreae</taxon>
        <taxon>Morus</taxon>
    </lineage>
</organism>
<feature type="compositionally biased region" description="Basic and acidic residues" evidence="1">
    <location>
        <begin position="108"/>
        <end position="118"/>
    </location>
</feature>
<accession>W9SFQ1</accession>
<feature type="compositionally biased region" description="Low complexity" evidence="1">
    <location>
        <begin position="24"/>
        <end position="33"/>
    </location>
</feature>